<dbReference type="AlphaFoldDB" id="A0A239EB19"/>
<gene>
    <name evidence="1" type="ORF">SAMN05421640_0032</name>
</gene>
<dbReference type="Pfam" id="PF13585">
    <property type="entry name" value="CHU_C"/>
    <property type="match status" value="1"/>
</dbReference>
<dbReference type="OrthoDB" id="966207at2"/>
<dbReference type="RefSeq" id="WP_089354828.1">
    <property type="nucleotide sequence ID" value="NZ_FZPD01000001.1"/>
</dbReference>
<dbReference type="Proteomes" id="UP000198393">
    <property type="component" value="Unassembled WGS sequence"/>
</dbReference>
<name>A0A239EB19_EKHLU</name>
<accession>A0A239EB19</accession>
<protein>
    <submittedName>
        <fullName evidence="1">Gliding motility-associated C-terminal domain-containing protein</fullName>
    </submittedName>
</protein>
<keyword evidence="2" id="KW-1185">Reference proteome</keyword>
<reference evidence="1 2" key="1">
    <citation type="submission" date="2017-06" db="EMBL/GenBank/DDBJ databases">
        <authorList>
            <person name="Kim H.J."/>
            <person name="Triplett B.A."/>
        </authorList>
    </citation>
    <scope>NUCLEOTIDE SEQUENCE [LARGE SCALE GENOMIC DNA]</scope>
    <source>
        <strain evidence="1 2">DSM 19307</strain>
    </source>
</reference>
<dbReference type="EMBL" id="FZPD01000001">
    <property type="protein sequence ID" value="SNS41112.1"/>
    <property type="molecule type" value="Genomic_DNA"/>
</dbReference>
<proteinExistence type="predicted"/>
<evidence type="ECO:0000313" key="2">
    <source>
        <dbReference type="Proteomes" id="UP000198393"/>
    </source>
</evidence>
<evidence type="ECO:0000313" key="1">
    <source>
        <dbReference type="EMBL" id="SNS41112.1"/>
    </source>
</evidence>
<sequence length="406" mass="44410">MKKLLKILLFLPQVISAQQLYIPDNALVHISEGATLEVGGDLENNGILQNAGTLSLYGDWTINNNFNGLTGSLRFLGGSNQLVSPPQLTVRELVINQGGEVSFPGSQYTVLERLELKFGNIKLGENTRFVLEPNVKVDVGSPDSYFDGKLISKGSGIKIFPLGANGVHAPVTLLNVFGVDAEIAAEFQSSNAVDPVPGDSLLGVSHRGLWEIELLNGTTDPSQVEIEFNAEDLKDFRLTNNIRHRVNSPVLAYANDPGGIYKSLGVESLLNSDSLTYGTIVSEETIQPLTGEKIYLAMALAPRIPDEGLYYIPEAFSPQASDPNNQTFKIFGEHISEDGFDLQIYNRYGVVVYSTNSFEEANQNGWDGENQQTGAEEPAGVYYYTVKFQFETGLPIQEKGAFYLVK</sequence>
<organism evidence="1 2">
    <name type="scientific">Ekhidna lutea</name>
    <dbReference type="NCBI Taxonomy" id="447679"/>
    <lineage>
        <taxon>Bacteria</taxon>
        <taxon>Pseudomonadati</taxon>
        <taxon>Bacteroidota</taxon>
        <taxon>Cytophagia</taxon>
        <taxon>Cytophagales</taxon>
        <taxon>Reichenbachiellaceae</taxon>
        <taxon>Ekhidna</taxon>
    </lineage>
</organism>